<dbReference type="OrthoDB" id="9778912at2"/>
<reference evidence="5" key="1">
    <citation type="submission" date="2017-08" db="EMBL/GenBank/DDBJ databases">
        <authorList>
            <person name="Varghese N."/>
            <person name="Submissions S."/>
        </authorList>
    </citation>
    <scope>NUCLEOTIDE SEQUENCE [LARGE SCALE GENOMIC DNA]</scope>
    <source>
        <strain evidence="5">DSM 4725</strain>
    </source>
</reference>
<dbReference type="AlphaFoldDB" id="A0A285VIF1"/>
<evidence type="ECO:0000313" key="5">
    <source>
        <dbReference type="Proteomes" id="UP000219435"/>
    </source>
</evidence>
<dbReference type="InterPro" id="IPR004136">
    <property type="entry name" value="NMO"/>
</dbReference>
<keyword evidence="1" id="KW-0285">Flavoprotein</keyword>
<dbReference type="GO" id="GO:0006207">
    <property type="term" value="P:'de novo' pyrimidine nucleobase biosynthetic process"/>
    <property type="evidence" value="ECO:0007669"/>
    <property type="project" value="InterPro"/>
</dbReference>
<accession>A0A285VIF1</accession>
<dbReference type="EMBL" id="OBQI01000010">
    <property type="protein sequence ID" value="SOC53657.1"/>
    <property type="molecule type" value="Genomic_DNA"/>
</dbReference>
<dbReference type="PANTHER" id="PTHR32332">
    <property type="entry name" value="2-NITROPROPANE DIOXYGENASE"/>
    <property type="match status" value="1"/>
</dbReference>
<dbReference type="GO" id="GO:0018580">
    <property type="term" value="F:nitronate monooxygenase activity"/>
    <property type="evidence" value="ECO:0007669"/>
    <property type="project" value="InterPro"/>
</dbReference>
<dbReference type="CDD" id="cd04730">
    <property type="entry name" value="NPD_like"/>
    <property type="match status" value="1"/>
</dbReference>
<dbReference type="Gene3D" id="3.20.20.70">
    <property type="entry name" value="Aldolase class I"/>
    <property type="match status" value="1"/>
</dbReference>
<name>A0A285VIF1_9ACTN</name>
<evidence type="ECO:0000256" key="3">
    <source>
        <dbReference type="ARBA" id="ARBA00023002"/>
    </source>
</evidence>
<dbReference type="GO" id="GO:0016627">
    <property type="term" value="F:oxidoreductase activity, acting on the CH-CH group of donors"/>
    <property type="evidence" value="ECO:0007669"/>
    <property type="project" value="InterPro"/>
</dbReference>
<proteinExistence type="predicted"/>
<dbReference type="PROSITE" id="PS00912">
    <property type="entry name" value="DHODEHASE_2"/>
    <property type="match status" value="1"/>
</dbReference>
<protein>
    <submittedName>
        <fullName evidence="4">Enoyl-[acyl-carrier protein] reductase II</fullName>
    </submittedName>
</protein>
<dbReference type="InterPro" id="IPR013785">
    <property type="entry name" value="Aldolase_TIM"/>
</dbReference>
<dbReference type="SUPFAM" id="SSF51412">
    <property type="entry name" value="Inosine monophosphate dehydrogenase (IMPDH)"/>
    <property type="match status" value="1"/>
</dbReference>
<dbReference type="Pfam" id="PF03060">
    <property type="entry name" value="NMO"/>
    <property type="match status" value="1"/>
</dbReference>
<gene>
    <name evidence="4" type="ORF">SAMN05660748_0012</name>
</gene>
<keyword evidence="5" id="KW-1185">Reference proteome</keyword>
<evidence type="ECO:0000256" key="1">
    <source>
        <dbReference type="ARBA" id="ARBA00022630"/>
    </source>
</evidence>
<evidence type="ECO:0000313" key="4">
    <source>
        <dbReference type="EMBL" id="SOC53657.1"/>
    </source>
</evidence>
<sequence>MRTRFTELLDCRVPIQLAGMGWVSGPELATAVAGAGGAGTVAPHLLPPPALDAVLDELGPGVVGLNVLVPFLDIDAVEMAAARLRYVEFFYGDPDPVLVARVHAHGALAGWQVGSAEEAVAAERAGCDFLIAQGVEAGGHVRGTTALLPLLSAVLDSVRVPVVAAGGIATARGVAAVLAAGADAARIGTRFLATPEADVHPDYQDALLVADAEDTVLTETFSALWPRAPHRVLRSCIDAALTVSGDTVGAVTFGAHKLPIPRRGPLAPIRATTGEIPAMPLYAGQGVGEVNTIRPAAEVVRELADGAARLLADWGVRQGVSP</sequence>
<dbReference type="PANTHER" id="PTHR32332:SF20">
    <property type="entry name" value="2-NITROPROPANE DIOXYGENASE-LIKE PROTEIN"/>
    <property type="match status" value="1"/>
</dbReference>
<keyword evidence="3" id="KW-0560">Oxidoreductase</keyword>
<dbReference type="Proteomes" id="UP000219435">
    <property type="component" value="Unassembled WGS sequence"/>
</dbReference>
<organism evidence="4 5">
    <name type="scientific">Blastococcus aggregatus</name>
    <dbReference type="NCBI Taxonomy" id="38502"/>
    <lineage>
        <taxon>Bacteria</taxon>
        <taxon>Bacillati</taxon>
        <taxon>Actinomycetota</taxon>
        <taxon>Actinomycetes</taxon>
        <taxon>Geodermatophilales</taxon>
        <taxon>Geodermatophilaceae</taxon>
        <taxon>Blastococcus</taxon>
    </lineage>
</organism>
<keyword evidence="2" id="KW-0288">FMN</keyword>
<dbReference type="RefSeq" id="WP_097197236.1">
    <property type="nucleotide sequence ID" value="NZ_OBQI01000010.1"/>
</dbReference>
<evidence type="ECO:0000256" key="2">
    <source>
        <dbReference type="ARBA" id="ARBA00022643"/>
    </source>
</evidence>
<dbReference type="InterPro" id="IPR001295">
    <property type="entry name" value="Dihydroorotate_DH_CS"/>
</dbReference>